<dbReference type="EMBL" id="FPKX01000074">
    <property type="protein sequence ID" value="SFZ99061.1"/>
    <property type="molecule type" value="Genomic_DNA"/>
</dbReference>
<dbReference type="InterPro" id="IPR029046">
    <property type="entry name" value="LolA/LolB/LppX"/>
</dbReference>
<reference evidence="1" key="1">
    <citation type="submission" date="2016-10" db="EMBL/GenBank/DDBJ databases">
        <authorList>
            <person name="de Groot N.N."/>
        </authorList>
    </citation>
    <scope>NUCLEOTIDE SEQUENCE</scope>
</reference>
<evidence type="ECO:0000313" key="1">
    <source>
        <dbReference type="EMBL" id="SFZ99061.1"/>
    </source>
</evidence>
<dbReference type="InterPro" id="IPR019207">
    <property type="entry name" value="DUF2092"/>
</dbReference>
<dbReference type="Pfam" id="PF09865">
    <property type="entry name" value="DUF2092"/>
    <property type="match status" value="1"/>
</dbReference>
<dbReference type="AlphaFoldDB" id="A0A1W1EGD8"/>
<gene>
    <name evidence="1" type="ORF">MNB_SV-5-975</name>
</gene>
<name>A0A1W1EGD8_9ZZZZ</name>
<sequence>MHSYKKLFLATGTLLLATTMILSASQESKEKEKTDKAVASLSEAGNKDNVESGISANALIKKAYATIGALEKYSFEARIVNEDDLGSDMMIYLKHDYKVSVSRPDKIRMDVRGDVENKNTYFNGGAVSIIDSDNQNYGEVKVSADIDNALDDLIDKYGIPIPLTQLLYSDMAEDINASDKGYYLGTVLVDETPCYYVAFPGKEWDVQAWIEKGDKPLIRKVAFVDKMKKGQPRSMITIKWNLDPTFDEKIFNFKAPKGAKKAKVLTLEEIEKINVETKTNIDTKDEK</sequence>
<dbReference type="SUPFAM" id="SSF89392">
    <property type="entry name" value="Prokaryotic lipoproteins and lipoprotein localization factors"/>
    <property type="match status" value="1"/>
</dbReference>
<accession>A0A1W1EGD8</accession>
<proteinExistence type="predicted"/>
<evidence type="ECO:0008006" key="2">
    <source>
        <dbReference type="Google" id="ProtNLM"/>
    </source>
</evidence>
<protein>
    <recommendedName>
        <fullName evidence="2">DUF2092 domain-containing protein</fullName>
    </recommendedName>
</protein>
<dbReference type="Gene3D" id="2.50.20.10">
    <property type="entry name" value="Lipoprotein localisation LolA/LolB/LppX"/>
    <property type="match status" value="1"/>
</dbReference>
<organism evidence="1">
    <name type="scientific">hydrothermal vent metagenome</name>
    <dbReference type="NCBI Taxonomy" id="652676"/>
    <lineage>
        <taxon>unclassified sequences</taxon>
        <taxon>metagenomes</taxon>
        <taxon>ecological metagenomes</taxon>
    </lineage>
</organism>